<dbReference type="Proteomes" id="UP000240883">
    <property type="component" value="Unassembled WGS sequence"/>
</dbReference>
<dbReference type="EMBL" id="KZ678131">
    <property type="protein sequence ID" value="PSN70874.1"/>
    <property type="molecule type" value="Genomic_DNA"/>
</dbReference>
<evidence type="ECO:0000256" key="1">
    <source>
        <dbReference type="SAM" id="MobiDB-lite"/>
    </source>
</evidence>
<name>A0A2T2NZM3_CORCC</name>
<accession>A0A2T2NZM3</accession>
<sequence>MALTDLNLEFCLKEPLYLQIDQVPLWNFHFISEKPLNATAVEILAILPQIFREEEILNRFLNNGISFRTHSEILKEYRWNEKSHSQGMGPSMMATRYYEVKRHRNRYEVRKQNEWKRSRHQAPKGWNHNAIAINSYTPGWKKPVDYNNTTRLPVCKVPVEFILLARGLRKLPKGPDAGDLTRALKYSLGHVRSDGTEYLFPDHWNEILDIIGRTKVTRDHADGAAFRRIEKKRTSVPKKKVARKNAPGYSGDVEQAKK</sequence>
<gene>
    <name evidence="2" type="ORF">BS50DRAFT_584450</name>
</gene>
<dbReference type="OrthoDB" id="3795517at2759"/>
<keyword evidence="3" id="KW-1185">Reference proteome</keyword>
<evidence type="ECO:0000313" key="2">
    <source>
        <dbReference type="EMBL" id="PSN70874.1"/>
    </source>
</evidence>
<organism evidence="2 3">
    <name type="scientific">Corynespora cassiicola Philippines</name>
    <dbReference type="NCBI Taxonomy" id="1448308"/>
    <lineage>
        <taxon>Eukaryota</taxon>
        <taxon>Fungi</taxon>
        <taxon>Dikarya</taxon>
        <taxon>Ascomycota</taxon>
        <taxon>Pezizomycotina</taxon>
        <taxon>Dothideomycetes</taxon>
        <taxon>Pleosporomycetidae</taxon>
        <taxon>Pleosporales</taxon>
        <taxon>Corynesporascaceae</taxon>
        <taxon>Corynespora</taxon>
    </lineage>
</organism>
<feature type="compositionally biased region" description="Basic residues" evidence="1">
    <location>
        <begin position="229"/>
        <end position="243"/>
    </location>
</feature>
<reference evidence="2 3" key="1">
    <citation type="journal article" date="2018" name="Front. Microbiol.">
        <title>Genome-Wide Analysis of Corynespora cassiicola Leaf Fall Disease Putative Effectors.</title>
        <authorList>
            <person name="Lopez D."/>
            <person name="Ribeiro S."/>
            <person name="Label P."/>
            <person name="Fumanal B."/>
            <person name="Venisse J.S."/>
            <person name="Kohler A."/>
            <person name="de Oliveira R.R."/>
            <person name="Labutti K."/>
            <person name="Lipzen A."/>
            <person name="Lail K."/>
            <person name="Bauer D."/>
            <person name="Ohm R.A."/>
            <person name="Barry K.W."/>
            <person name="Spatafora J."/>
            <person name="Grigoriev I.V."/>
            <person name="Martin F.M."/>
            <person name="Pujade-Renaud V."/>
        </authorList>
    </citation>
    <scope>NUCLEOTIDE SEQUENCE [LARGE SCALE GENOMIC DNA]</scope>
    <source>
        <strain evidence="2 3">Philippines</strain>
    </source>
</reference>
<dbReference type="AlphaFoldDB" id="A0A2T2NZM3"/>
<proteinExistence type="predicted"/>
<protein>
    <submittedName>
        <fullName evidence="2">Uncharacterized protein</fullName>
    </submittedName>
</protein>
<feature type="region of interest" description="Disordered" evidence="1">
    <location>
        <begin position="229"/>
        <end position="258"/>
    </location>
</feature>
<evidence type="ECO:0000313" key="3">
    <source>
        <dbReference type="Proteomes" id="UP000240883"/>
    </source>
</evidence>